<evidence type="ECO:0000313" key="2">
    <source>
        <dbReference type="EMBL" id="KAF7718901.1"/>
    </source>
</evidence>
<evidence type="ECO:0000256" key="1">
    <source>
        <dbReference type="SAM" id="MobiDB-lite"/>
    </source>
</evidence>
<dbReference type="OrthoDB" id="1112980at2759"/>
<protein>
    <submittedName>
        <fullName evidence="2">Uncharacterized protein</fullName>
    </submittedName>
</protein>
<feature type="compositionally biased region" description="Low complexity" evidence="1">
    <location>
        <begin position="26"/>
        <end position="35"/>
    </location>
</feature>
<dbReference type="Proteomes" id="UP000631181">
    <property type="component" value="Unassembled WGS sequence"/>
</dbReference>
<proteinExistence type="predicted"/>
<dbReference type="EMBL" id="WIWV01000010">
    <property type="protein sequence ID" value="KAF7718901.1"/>
    <property type="molecule type" value="Genomic_DNA"/>
</dbReference>
<dbReference type="PANTHER" id="PTHR38489:SF1">
    <property type="entry name" value="HISTONE CHAPERONE DOMAIN-CONTAINING PROTEIN"/>
    <property type="match status" value="1"/>
</dbReference>
<comment type="caution">
    <text evidence="2">The sequence shown here is derived from an EMBL/GenBank/DDBJ whole genome shotgun (WGS) entry which is preliminary data.</text>
</comment>
<name>A0A8J8W8K5_9EURO</name>
<dbReference type="AlphaFoldDB" id="A0A8J8W8K5"/>
<dbReference type="PANTHER" id="PTHR38489">
    <property type="entry name" value="HISTONE CHAPERONE DOMAIN-CONTAINING PROTEIN"/>
    <property type="match status" value="1"/>
</dbReference>
<feature type="compositionally biased region" description="Acidic residues" evidence="1">
    <location>
        <begin position="36"/>
        <end position="55"/>
    </location>
</feature>
<organism evidence="2 3">
    <name type="scientific">Penicillium ucsense</name>
    <dbReference type="NCBI Taxonomy" id="2839758"/>
    <lineage>
        <taxon>Eukaryota</taxon>
        <taxon>Fungi</taxon>
        <taxon>Dikarya</taxon>
        <taxon>Ascomycota</taxon>
        <taxon>Pezizomycotina</taxon>
        <taxon>Eurotiomycetes</taxon>
        <taxon>Eurotiomycetidae</taxon>
        <taxon>Eurotiales</taxon>
        <taxon>Aspergillaceae</taxon>
        <taxon>Penicillium</taxon>
    </lineage>
</organism>
<dbReference type="Pfam" id="PF15370">
    <property type="entry name" value="NOPCHAP1"/>
    <property type="match status" value="1"/>
</dbReference>
<feature type="compositionally biased region" description="Polar residues" evidence="1">
    <location>
        <begin position="1"/>
        <end position="11"/>
    </location>
</feature>
<feature type="region of interest" description="Disordered" evidence="1">
    <location>
        <begin position="1"/>
        <end position="87"/>
    </location>
</feature>
<feature type="region of interest" description="Disordered" evidence="1">
    <location>
        <begin position="145"/>
        <end position="183"/>
    </location>
</feature>
<dbReference type="GO" id="GO:0000492">
    <property type="term" value="P:box C/D snoRNP assembly"/>
    <property type="evidence" value="ECO:0007669"/>
    <property type="project" value="InterPro"/>
</dbReference>
<reference evidence="2" key="1">
    <citation type="journal article" date="2020" name="Front. Microbiol.">
        <title>Gene regulatory networks of Penicillium echinulatum 2HH and Penicillium oxalicum 114-2 inferred by a computational biology approach.</title>
        <authorList>
            <person name="Lenz A.R."/>
            <person name="Galan-Vasquez E."/>
            <person name="Balbinot E."/>
            <person name="De Abreu F.P."/>
            <person name="De Oliveira N.S."/>
            <person name="Da Rosa L.O."/>
            <person name="De Avila E Silva S."/>
            <person name="Camassola M."/>
            <person name="Dillon A.J.P."/>
            <person name="Perez-Rueda E."/>
        </authorList>
    </citation>
    <scope>NUCLEOTIDE SEQUENCE</scope>
    <source>
        <strain evidence="2">S1M29</strain>
    </source>
</reference>
<evidence type="ECO:0000313" key="3">
    <source>
        <dbReference type="Proteomes" id="UP000631181"/>
    </source>
</evidence>
<accession>A0A8J8W8K5</accession>
<gene>
    <name evidence="2" type="ORF">PECM_000285</name>
</gene>
<keyword evidence="3" id="KW-1185">Reference proteome</keyword>
<dbReference type="InterPro" id="IPR027921">
    <property type="entry name" value="NOPCHAP1"/>
</dbReference>
<sequence length="200" mass="21235">MSATSAKSTPQRRQDKDLLPSDDDPTSSSGSSSSESESESESDGDDSSDEREDADMHDATGPTSTSAPSIPSLAGRPKPNIHRVNGGSDLLSRLSAFLPKLKDANEDLEKEIAAGRGREMVLDSVDEDGKDYIEMNLGLGVLEEKRDGDQDVLGGEVGDDENAKSDEDKLDADGDSDLLGQLMGGITSSKIKPSIEEMME</sequence>